<evidence type="ECO:0000256" key="3">
    <source>
        <dbReference type="ARBA" id="ARBA00011738"/>
    </source>
</evidence>
<dbReference type="PANTHER" id="PTHR42743:SF2">
    <property type="entry name" value="AMINODEOXYCHORISMATE LYASE"/>
    <property type="match status" value="1"/>
</dbReference>
<dbReference type="Proteomes" id="UP001562065">
    <property type="component" value="Unassembled WGS sequence"/>
</dbReference>
<keyword evidence="4" id="KW-0663">Pyridoxal phosphate</keyword>
<dbReference type="GO" id="GO:0008696">
    <property type="term" value="F:4-amino-4-deoxychorismate lyase activity"/>
    <property type="evidence" value="ECO:0007669"/>
    <property type="project" value="UniProtKB-EC"/>
</dbReference>
<evidence type="ECO:0000256" key="4">
    <source>
        <dbReference type="ARBA" id="ARBA00022898"/>
    </source>
</evidence>
<dbReference type="InterPro" id="IPR036038">
    <property type="entry name" value="Aminotransferase-like"/>
</dbReference>
<keyword evidence="5" id="KW-0289">Folate biosynthesis</keyword>
<dbReference type="Pfam" id="PF01063">
    <property type="entry name" value="Aminotran_4"/>
    <property type="match status" value="1"/>
</dbReference>
<name>A0ABV4AGS7_9GAMM</name>
<dbReference type="InterPro" id="IPR017824">
    <property type="entry name" value="Aminodeoxychorismate_lyase_IV"/>
</dbReference>
<gene>
    <name evidence="11" type="primary">pabC</name>
    <name evidence="11" type="ORF">AB5I84_06795</name>
</gene>
<dbReference type="EC" id="4.1.3.38" evidence="8 10"/>
<dbReference type="InterPro" id="IPR001544">
    <property type="entry name" value="Aminotrans_IV"/>
</dbReference>
<comment type="subunit">
    <text evidence="3">Homodimer.</text>
</comment>
<keyword evidence="6 11" id="KW-0456">Lyase</keyword>
<dbReference type="InterPro" id="IPR043132">
    <property type="entry name" value="BCAT-like_C"/>
</dbReference>
<proteinExistence type="inferred from homology"/>
<comment type="cofactor">
    <cofactor evidence="1">
        <name>pyridoxal 5'-phosphate</name>
        <dbReference type="ChEBI" id="CHEBI:597326"/>
    </cofactor>
</comment>
<evidence type="ECO:0000256" key="9">
    <source>
        <dbReference type="ARBA" id="ARBA00049529"/>
    </source>
</evidence>
<dbReference type="EMBL" id="JBGCUO010000001">
    <property type="protein sequence ID" value="MEY1661855.1"/>
    <property type="molecule type" value="Genomic_DNA"/>
</dbReference>
<sequence>MDSADAVIWTPTPSDRDRALAYGDGLFETLRLQPSGAPLWRFHRARLLAGAQRLGLPLMAQRLDQALEQALARCDRPAVLKLILSAGEGGRGYARPASLQPQLWARLHPLQPPAVALREQGVKLGLCSLQLARQPALAGLKHLNRLEQVLARAEVSAAGWDEGVLCDSAGWVVECSAMNLFVRHGEQWWTPSLDQAGVAGVARSWLLEQLGEVAQDPRDLSVFATADEVLVCNSVAGIMPVRTLAGWSWPVGTTTRALQSELEQLFQ</sequence>
<dbReference type="RefSeq" id="WP_369455104.1">
    <property type="nucleotide sequence ID" value="NZ_JBGCUO010000001.1"/>
</dbReference>
<evidence type="ECO:0000256" key="7">
    <source>
        <dbReference type="ARBA" id="ARBA00035633"/>
    </source>
</evidence>
<evidence type="ECO:0000256" key="1">
    <source>
        <dbReference type="ARBA" id="ARBA00001933"/>
    </source>
</evidence>
<evidence type="ECO:0000256" key="2">
    <source>
        <dbReference type="ARBA" id="ARBA00009320"/>
    </source>
</evidence>
<dbReference type="InterPro" id="IPR043131">
    <property type="entry name" value="BCAT-like_N"/>
</dbReference>
<dbReference type="PANTHER" id="PTHR42743">
    <property type="entry name" value="AMINO-ACID AMINOTRANSFERASE"/>
    <property type="match status" value="1"/>
</dbReference>
<dbReference type="SUPFAM" id="SSF56752">
    <property type="entry name" value="D-aminoacid aminotransferase-like PLP-dependent enzymes"/>
    <property type="match status" value="1"/>
</dbReference>
<comment type="caution">
    <text evidence="11">The sequence shown here is derived from an EMBL/GenBank/DDBJ whole genome shotgun (WGS) entry which is preliminary data.</text>
</comment>
<evidence type="ECO:0000256" key="5">
    <source>
        <dbReference type="ARBA" id="ARBA00022909"/>
    </source>
</evidence>
<reference evidence="11 12" key="1">
    <citation type="submission" date="2024-07" db="EMBL/GenBank/DDBJ databases">
        <authorList>
            <person name="Ren Q."/>
        </authorList>
    </citation>
    <scope>NUCLEOTIDE SEQUENCE [LARGE SCALE GENOMIC DNA]</scope>
    <source>
        <strain evidence="11 12">REN37</strain>
    </source>
</reference>
<evidence type="ECO:0000256" key="8">
    <source>
        <dbReference type="ARBA" id="ARBA00035676"/>
    </source>
</evidence>
<dbReference type="InterPro" id="IPR050571">
    <property type="entry name" value="Class-IV_PLP-Dep_Aminotrnsfr"/>
</dbReference>
<dbReference type="Gene3D" id="3.30.470.10">
    <property type="match status" value="1"/>
</dbReference>
<organism evidence="11 12">
    <name type="scientific">Isoalcanivorax beigongshangi</name>
    <dbReference type="NCBI Taxonomy" id="3238810"/>
    <lineage>
        <taxon>Bacteria</taxon>
        <taxon>Pseudomonadati</taxon>
        <taxon>Pseudomonadota</taxon>
        <taxon>Gammaproteobacteria</taxon>
        <taxon>Oceanospirillales</taxon>
        <taxon>Alcanivoracaceae</taxon>
        <taxon>Isoalcanivorax</taxon>
    </lineage>
</organism>
<evidence type="ECO:0000313" key="12">
    <source>
        <dbReference type="Proteomes" id="UP001562065"/>
    </source>
</evidence>
<accession>A0ABV4AGS7</accession>
<keyword evidence="12" id="KW-1185">Reference proteome</keyword>
<evidence type="ECO:0000256" key="6">
    <source>
        <dbReference type="ARBA" id="ARBA00023239"/>
    </source>
</evidence>
<dbReference type="NCBIfam" id="TIGR03461">
    <property type="entry name" value="pabC_Proteo"/>
    <property type="match status" value="1"/>
</dbReference>
<comment type="pathway">
    <text evidence="7">Cofactor biosynthesis; tetrahydrofolate biosynthesis; 4-aminobenzoate from chorismate: step 2/2.</text>
</comment>
<protein>
    <recommendedName>
        <fullName evidence="8 10">Aminodeoxychorismate lyase</fullName>
        <ecNumber evidence="8 10">4.1.3.38</ecNumber>
    </recommendedName>
</protein>
<comment type="similarity">
    <text evidence="2">Belongs to the class-IV pyridoxal-phosphate-dependent aminotransferase family.</text>
</comment>
<evidence type="ECO:0000256" key="10">
    <source>
        <dbReference type="NCBIfam" id="TIGR03461"/>
    </source>
</evidence>
<comment type="catalytic activity">
    <reaction evidence="9">
        <text>4-amino-4-deoxychorismate = 4-aminobenzoate + pyruvate + H(+)</text>
        <dbReference type="Rhea" id="RHEA:16201"/>
        <dbReference type="ChEBI" id="CHEBI:15361"/>
        <dbReference type="ChEBI" id="CHEBI:15378"/>
        <dbReference type="ChEBI" id="CHEBI:17836"/>
        <dbReference type="ChEBI" id="CHEBI:58406"/>
        <dbReference type="EC" id="4.1.3.38"/>
    </reaction>
</comment>
<evidence type="ECO:0000313" key="11">
    <source>
        <dbReference type="EMBL" id="MEY1661855.1"/>
    </source>
</evidence>
<dbReference type="Gene3D" id="3.20.10.10">
    <property type="entry name" value="D-amino Acid Aminotransferase, subunit A, domain 2"/>
    <property type="match status" value="1"/>
</dbReference>